<keyword evidence="3" id="KW-1185">Reference proteome</keyword>
<feature type="chain" id="PRO_5047047088" evidence="1">
    <location>
        <begin position="31"/>
        <end position="113"/>
    </location>
</feature>
<organism evidence="2 3">
    <name type="scientific">Phrynosoma platyrhinos</name>
    <name type="common">Desert horned lizard</name>
    <dbReference type="NCBI Taxonomy" id="52577"/>
    <lineage>
        <taxon>Eukaryota</taxon>
        <taxon>Metazoa</taxon>
        <taxon>Chordata</taxon>
        <taxon>Craniata</taxon>
        <taxon>Vertebrata</taxon>
        <taxon>Euteleostomi</taxon>
        <taxon>Lepidosauria</taxon>
        <taxon>Squamata</taxon>
        <taxon>Bifurcata</taxon>
        <taxon>Unidentata</taxon>
        <taxon>Episquamata</taxon>
        <taxon>Toxicofera</taxon>
        <taxon>Iguania</taxon>
        <taxon>Phrynosomatidae</taxon>
        <taxon>Phrynosomatinae</taxon>
        <taxon>Phrynosoma</taxon>
    </lineage>
</organism>
<name>A0ABQ7TAI3_PHRPL</name>
<feature type="signal peptide" evidence="1">
    <location>
        <begin position="1"/>
        <end position="30"/>
    </location>
</feature>
<keyword evidence="1" id="KW-0732">Signal</keyword>
<dbReference type="EMBL" id="JAIPUX010000521">
    <property type="protein sequence ID" value="KAH0626731.1"/>
    <property type="molecule type" value="Genomic_DNA"/>
</dbReference>
<dbReference type="Gene3D" id="6.10.250.900">
    <property type="match status" value="1"/>
</dbReference>
<evidence type="ECO:0000313" key="3">
    <source>
        <dbReference type="Proteomes" id="UP000826234"/>
    </source>
</evidence>
<proteinExistence type="predicted"/>
<gene>
    <name evidence="2" type="ORF">JD844_001869</name>
</gene>
<reference evidence="2 3" key="1">
    <citation type="journal article" date="2022" name="Gigascience">
        <title>A chromosome-level genome assembly and annotation of the desert horned lizard, Phrynosoma platyrhinos, provides insight into chromosomal rearrangements among reptiles.</title>
        <authorList>
            <person name="Koochekian N."/>
            <person name="Ascanio A."/>
            <person name="Farleigh K."/>
            <person name="Card D.C."/>
            <person name="Schield D.R."/>
            <person name="Castoe T.A."/>
            <person name="Jezkova T."/>
        </authorList>
    </citation>
    <scope>NUCLEOTIDE SEQUENCE [LARGE SCALE GENOMIC DNA]</scope>
    <source>
        <strain evidence="2">NK-2021</strain>
    </source>
</reference>
<accession>A0ABQ7TAI3</accession>
<sequence>MNTPHKRWVTVVALTCCLAVFLSHFEGASARVAPEFPGKDASMDELVQFYNEVQQYLNSANRLSIRVHLCPDLVSDPAVRDGVEIQTLVWTATHEKDISSMDKSKEAMKKQPP</sequence>
<dbReference type="Proteomes" id="UP000826234">
    <property type="component" value="Unassembled WGS sequence"/>
</dbReference>
<evidence type="ECO:0000313" key="2">
    <source>
        <dbReference type="EMBL" id="KAH0626731.1"/>
    </source>
</evidence>
<evidence type="ECO:0000256" key="1">
    <source>
        <dbReference type="SAM" id="SignalP"/>
    </source>
</evidence>
<dbReference type="PROSITE" id="PS50276">
    <property type="entry name" value="PANCREATIC_HORMONE_2"/>
    <property type="match status" value="1"/>
</dbReference>
<comment type="caution">
    <text evidence="2">The sequence shown here is derived from an EMBL/GenBank/DDBJ whole genome shotgun (WGS) entry which is preliminary data.</text>
</comment>
<protein>
    <submittedName>
        <fullName evidence="2">Uncharacterized protein</fullName>
    </submittedName>
</protein>